<keyword evidence="3" id="KW-1185">Reference proteome</keyword>
<dbReference type="InterPro" id="IPR041437">
    <property type="entry name" value="GH115_C"/>
</dbReference>
<accession>A0A9Q0BE57</accession>
<reference evidence="2" key="1">
    <citation type="journal article" date="2021" name="J Fungi (Basel)">
        <title>Genomic and Metabolomic Analyses of the Marine Fungus Emericellopsis cladophorae: Insights into Saltwater Adaptability Mechanisms and Its Biosynthetic Potential.</title>
        <authorList>
            <person name="Goncalves M.F.M."/>
            <person name="Hilario S."/>
            <person name="Van de Peer Y."/>
            <person name="Esteves A.C."/>
            <person name="Alves A."/>
        </authorList>
    </citation>
    <scope>NUCLEOTIDE SEQUENCE</scope>
    <source>
        <strain evidence="2">MUM 19.33</strain>
    </source>
</reference>
<feature type="domain" description="Gylcosyl hydrolase 115 C-terminal" evidence="1">
    <location>
        <begin position="54"/>
        <end position="108"/>
    </location>
</feature>
<dbReference type="GeneID" id="75830012"/>
<reference evidence="2" key="2">
    <citation type="submission" date="2022-07" db="EMBL/GenBank/DDBJ databases">
        <authorList>
            <person name="Goncalves M.F.M."/>
            <person name="Hilario S."/>
            <person name="Van De Peer Y."/>
            <person name="Esteves A.C."/>
            <person name="Alves A."/>
        </authorList>
    </citation>
    <scope>NUCLEOTIDE SEQUENCE</scope>
    <source>
        <strain evidence="2">MUM 19.33</strain>
    </source>
</reference>
<gene>
    <name evidence="2" type="ORF">J7T54_003512</name>
</gene>
<comment type="caution">
    <text evidence="2">The sequence shown here is derived from an EMBL/GenBank/DDBJ whole genome shotgun (WGS) entry which is preliminary data.</text>
</comment>
<evidence type="ECO:0000313" key="3">
    <source>
        <dbReference type="Proteomes" id="UP001055219"/>
    </source>
</evidence>
<dbReference type="Proteomes" id="UP001055219">
    <property type="component" value="Unassembled WGS sequence"/>
</dbReference>
<organism evidence="2 3">
    <name type="scientific">Emericellopsis cladophorae</name>
    <dbReference type="NCBI Taxonomy" id="2686198"/>
    <lineage>
        <taxon>Eukaryota</taxon>
        <taxon>Fungi</taxon>
        <taxon>Dikarya</taxon>
        <taxon>Ascomycota</taxon>
        <taxon>Pezizomycotina</taxon>
        <taxon>Sordariomycetes</taxon>
        <taxon>Hypocreomycetidae</taxon>
        <taxon>Hypocreales</taxon>
        <taxon>Bionectriaceae</taxon>
        <taxon>Emericellopsis</taxon>
    </lineage>
</organism>
<sequence>MVERLNITIAWAQVLEGFNDTVEIEFTTTPGELPYFDLLRVPVLRTRLADDFVGFPESAGFVSIESPHFQGSSGTANGTVRYGAMPYLGSRSESGALAVRPYKVARQRDAGPG</sequence>
<dbReference type="Pfam" id="PF17829">
    <property type="entry name" value="GH115_C"/>
    <property type="match status" value="1"/>
</dbReference>
<evidence type="ECO:0000313" key="2">
    <source>
        <dbReference type="EMBL" id="KAI6782092.1"/>
    </source>
</evidence>
<protein>
    <recommendedName>
        <fullName evidence="1">Gylcosyl hydrolase 115 C-terminal domain-containing protein</fullName>
    </recommendedName>
</protein>
<name>A0A9Q0BE57_9HYPO</name>
<dbReference type="EMBL" id="JAGIXG020000016">
    <property type="protein sequence ID" value="KAI6782092.1"/>
    <property type="molecule type" value="Genomic_DNA"/>
</dbReference>
<dbReference type="RefSeq" id="XP_051362948.1">
    <property type="nucleotide sequence ID" value="XM_051505788.1"/>
</dbReference>
<dbReference type="AlphaFoldDB" id="A0A9Q0BE57"/>
<evidence type="ECO:0000259" key="1">
    <source>
        <dbReference type="Pfam" id="PF17829"/>
    </source>
</evidence>
<proteinExistence type="predicted"/>
<dbReference type="OrthoDB" id="10589363at2759"/>